<dbReference type="PANTHER" id="PTHR34069:SF2">
    <property type="entry name" value="BETA-KETOACYL-[ACYL-CARRIER-PROTEIN] SYNTHASE III"/>
    <property type="match status" value="1"/>
</dbReference>
<accession>A0ABT3Q0A9</accession>
<sequence length="359" mass="39928">MEQQSFAVITGTGSYIPPNIVSNRDFLDRTFLDANGNPYDRSNEEIIEKFEAITGIKERRYAPDDLLTSDMAFLSAQEALTDADIDKESLDYIIVAHNFGDLRADNPKVDMVPSIAARVKQKLEIQNPGCIAYDLPFGCPGWVQGLIQANYYIQSGDAQRIMVIGAETLSRVCDPHDRDSMIYADGAGTAILEATSSEKPLGILSHEARSDTNPQADYLIMDESFNEEADNTLYLKMEGHKLYQYALKYVPGVVKRSLEKVNIDIEEVSKVMIHQANEKMDQAILKRLLKLYNVTEAPDNMMPMTISWLGNSSVATIPTLLDLVRRNKMEDHTISGGDILVFASVGAGMNINSVVYREG</sequence>
<gene>
    <name evidence="5" type="ORF">LQ318_11415</name>
</gene>
<dbReference type="RefSeq" id="WP_265790251.1">
    <property type="nucleotide sequence ID" value="NZ_BAABRS010000003.1"/>
</dbReference>
<dbReference type="EMBL" id="JAJNDC010000003">
    <property type="protein sequence ID" value="MCW9713510.1"/>
    <property type="molecule type" value="Genomic_DNA"/>
</dbReference>
<reference evidence="5 6" key="1">
    <citation type="submission" date="2021-11" db="EMBL/GenBank/DDBJ databases">
        <title>Aliifidinibius sp. nov., a new bacterium isolated from saline soil.</title>
        <authorList>
            <person name="Galisteo C."/>
            <person name="De La Haba R."/>
            <person name="Sanchez-Porro C."/>
            <person name="Ventosa A."/>
        </authorList>
    </citation>
    <scope>NUCLEOTIDE SEQUENCE [LARGE SCALE GENOMIC DNA]</scope>
    <source>
        <strain evidence="5 6">KACC 190600</strain>
    </source>
</reference>
<keyword evidence="2" id="KW-0012">Acyltransferase</keyword>
<dbReference type="PANTHER" id="PTHR34069">
    <property type="entry name" value="3-OXOACYL-[ACYL-CARRIER-PROTEIN] SYNTHASE 3"/>
    <property type="match status" value="1"/>
</dbReference>
<dbReference type="InterPro" id="IPR013751">
    <property type="entry name" value="ACP_syn_III_N"/>
</dbReference>
<evidence type="ECO:0000259" key="3">
    <source>
        <dbReference type="Pfam" id="PF08541"/>
    </source>
</evidence>
<evidence type="ECO:0000259" key="4">
    <source>
        <dbReference type="Pfam" id="PF08545"/>
    </source>
</evidence>
<organism evidence="5 6">
    <name type="scientific">Fodinibius salicampi</name>
    <dbReference type="NCBI Taxonomy" id="1920655"/>
    <lineage>
        <taxon>Bacteria</taxon>
        <taxon>Pseudomonadati</taxon>
        <taxon>Balneolota</taxon>
        <taxon>Balneolia</taxon>
        <taxon>Balneolales</taxon>
        <taxon>Balneolaceae</taxon>
        <taxon>Fodinibius</taxon>
    </lineage>
</organism>
<keyword evidence="1" id="KW-0808">Transferase</keyword>
<evidence type="ECO:0000256" key="2">
    <source>
        <dbReference type="ARBA" id="ARBA00023315"/>
    </source>
</evidence>
<feature type="domain" description="Beta-ketoacyl-[acyl-carrier-protein] synthase III C-terminal" evidence="3">
    <location>
        <begin position="258"/>
        <end position="357"/>
    </location>
</feature>
<evidence type="ECO:0000313" key="5">
    <source>
        <dbReference type="EMBL" id="MCW9713510.1"/>
    </source>
</evidence>
<dbReference type="SUPFAM" id="SSF53901">
    <property type="entry name" value="Thiolase-like"/>
    <property type="match status" value="1"/>
</dbReference>
<name>A0ABT3Q0A9_9BACT</name>
<dbReference type="Pfam" id="PF08541">
    <property type="entry name" value="ACP_syn_III_C"/>
    <property type="match status" value="1"/>
</dbReference>
<protein>
    <submittedName>
        <fullName evidence="5">Ketoacyl-ACP synthase III</fullName>
    </submittedName>
</protein>
<dbReference type="Proteomes" id="UP001207337">
    <property type="component" value="Unassembled WGS sequence"/>
</dbReference>
<dbReference type="Gene3D" id="3.40.47.10">
    <property type="match status" value="2"/>
</dbReference>
<dbReference type="CDD" id="cd00830">
    <property type="entry name" value="KAS_III"/>
    <property type="match status" value="1"/>
</dbReference>
<evidence type="ECO:0000256" key="1">
    <source>
        <dbReference type="ARBA" id="ARBA00022679"/>
    </source>
</evidence>
<proteinExistence type="predicted"/>
<evidence type="ECO:0000313" key="6">
    <source>
        <dbReference type="Proteomes" id="UP001207337"/>
    </source>
</evidence>
<dbReference type="Pfam" id="PF08545">
    <property type="entry name" value="ACP_syn_III"/>
    <property type="match status" value="1"/>
</dbReference>
<keyword evidence="6" id="KW-1185">Reference proteome</keyword>
<dbReference type="InterPro" id="IPR016039">
    <property type="entry name" value="Thiolase-like"/>
</dbReference>
<comment type="caution">
    <text evidence="5">The sequence shown here is derived from an EMBL/GenBank/DDBJ whole genome shotgun (WGS) entry which is preliminary data.</text>
</comment>
<dbReference type="InterPro" id="IPR013747">
    <property type="entry name" value="ACP_syn_III_C"/>
</dbReference>
<feature type="domain" description="Beta-ketoacyl-[acyl-carrier-protein] synthase III N-terminal" evidence="4">
    <location>
        <begin position="133"/>
        <end position="211"/>
    </location>
</feature>